<dbReference type="Proteomes" id="UP001589585">
    <property type="component" value="Unassembled WGS sequence"/>
</dbReference>
<name>A0ABV5FFA3_9FLAO</name>
<dbReference type="RefSeq" id="WP_379862270.1">
    <property type="nucleotide sequence ID" value="NZ_JBHMFC010000103.1"/>
</dbReference>
<evidence type="ECO:0000256" key="1">
    <source>
        <dbReference type="SAM" id="Phobius"/>
    </source>
</evidence>
<accession>A0ABV5FFA3</accession>
<evidence type="ECO:0000313" key="2">
    <source>
        <dbReference type="EMBL" id="MFB9058024.1"/>
    </source>
</evidence>
<keyword evidence="3" id="KW-1185">Reference proteome</keyword>
<dbReference type="EMBL" id="JBHMFC010000103">
    <property type="protein sequence ID" value="MFB9058024.1"/>
    <property type="molecule type" value="Genomic_DNA"/>
</dbReference>
<feature type="transmembrane region" description="Helical" evidence="1">
    <location>
        <begin position="93"/>
        <end position="109"/>
    </location>
</feature>
<comment type="caution">
    <text evidence="2">The sequence shown here is derived from an EMBL/GenBank/DDBJ whole genome shotgun (WGS) entry which is preliminary data.</text>
</comment>
<keyword evidence="1" id="KW-1133">Transmembrane helix</keyword>
<sequence length="110" mass="12501">MISITFLILFMAFYVAYCSSKKTVTYSHFGFETWTDKHPEKGKKLALSLFLITIVLSYITFGFGAGLLVFFIYLMTLGSLIVILNPLKLLKPTPLGILFVLVVYIEVFIF</sequence>
<protein>
    <recommendedName>
        <fullName evidence="4">DoxX-like protein</fullName>
    </recommendedName>
</protein>
<proteinExistence type="predicted"/>
<reference evidence="2 3" key="1">
    <citation type="submission" date="2024-09" db="EMBL/GenBank/DDBJ databases">
        <authorList>
            <person name="Sun Q."/>
            <person name="Mori K."/>
        </authorList>
    </citation>
    <scope>NUCLEOTIDE SEQUENCE [LARGE SCALE GENOMIC DNA]</scope>
    <source>
        <strain evidence="2 3">CECT 8622</strain>
    </source>
</reference>
<gene>
    <name evidence="2" type="ORF">ACFFU9_14860</name>
</gene>
<evidence type="ECO:0000313" key="3">
    <source>
        <dbReference type="Proteomes" id="UP001589585"/>
    </source>
</evidence>
<keyword evidence="1" id="KW-0472">Membrane</keyword>
<keyword evidence="1" id="KW-0812">Transmembrane</keyword>
<organism evidence="2 3">
    <name type="scientific">Mariniflexile ostreae</name>
    <dbReference type="NCBI Taxonomy" id="1520892"/>
    <lineage>
        <taxon>Bacteria</taxon>
        <taxon>Pseudomonadati</taxon>
        <taxon>Bacteroidota</taxon>
        <taxon>Flavobacteriia</taxon>
        <taxon>Flavobacteriales</taxon>
        <taxon>Flavobacteriaceae</taxon>
        <taxon>Mariniflexile</taxon>
    </lineage>
</organism>
<evidence type="ECO:0008006" key="4">
    <source>
        <dbReference type="Google" id="ProtNLM"/>
    </source>
</evidence>